<protein>
    <submittedName>
        <fullName evidence="2">Uncharacterized protein</fullName>
    </submittedName>
</protein>
<keyword evidence="1" id="KW-1133">Transmembrane helix</keyword>
<dbReference type="AlphaFoldDB" id="A0A2N1NL68"/>
<sequence>MVYLLNKEFTVETMIHIFIVTFVNMLSYSPLELKRKRLTTKEEIKMKICFCI</sequence>
<dbReference type="EMBL" id="LLXL01000291">
    <property type="protein sequence ID" value="PKK74642.1"/>
    <property type="molecule type" value="Genomic_DNA"/>
</dbReference>
<dbReference type="Proteomes" id="UP000233469">
    <property type="component" value="Unassembled WGS sequence"/>
</dbReference>
<name>A0A2N1NL68_9GLOM</name>
<proteinExistence type="predicted"/>
<reference evidence="2 3" key="1">
    <citation type="submission" date="2016-04" db="EMBL/GenBank/DDBJ databases">
        <title>Genome analyses suggest a sexual origin of heterokaryosis in a supposedly ancient asexual fungus.</title>
        <authorList>
            <person name="Ropars J."/>
            <person name="Sedzielewska K."/>
            <person name="Noel J."/>
            <person name="Charron P."/>
            <person name="Farinelli L."/>
            <person name="Marton T."/>
            <person name="Kruger M."/>
            <person name="Pelin A."/>
            <person name="Brachmann A."/>
            <person name="Corradi N."/>
        </authorList>
    </citation>
    <scope>NUCLEOTIDE SEQUENCE [LARGE SCALE GENOMIC DNA]</scope>
    <source>
        <strain evidence="2 3">C2</strain>
    </source>
</reference>
<reference evidence="2 3" key="2">
    <citation type="submission" date="2017-10" db="EMBL/GenBank/DDBJ databases">
        <title>Extensive intraspecific genome diversity in a model arbuscular mycorrhizal fungus.</title>
        <authorList>
            <person name="Chen E.C.H."/>
            <person name="Morin E."/>
            <person name="Baudet D."/>
            <person name="Noel J."/>
            <person name="Ndikumana S."/>
            <person name="Charron P."/>
            <person name="St-Onge C."/>
            <person name="Giorgi J."/>
            <person name="Grigoriev I.V."/>
            <person name="Roux C."/>
            <person name="Martin F.M."/>
            <person name="Corradi N."/>
        </authorList>
    </citation>
    <scope>NUCLEOTIDE SEQUENCE [LARGE SCALE GENOMIC DNA]</scope>
    <source>
        <strain evidence="2 3">C2</strain>
    </source>
</reference>
<evidence type="ECO:0000256" key="1">
    <source>
        <dbReference type="SAM" id="Phobius"/>
    </source>
</evidence>
<dbReference type="VEuPathDB" id="FungiDB:RhiirA1_471466"/>
<evidence type="ECO:0000313" key="2">
    <source>
        <dbReference type="EMBL" id="PKK74642.1"/>
    </source>
</evidence>
<organism evidence="2 3">
    <name type="scientific">Rhizophagus irregularis</name>
    <dbReference type="NCBI Taxonomy" id="588596"/>
    <lineage>
        <taxon>Eukaryota</taxon>
        <taxon>Fungi</taxon>
        <taxon>Fungi incertae sedis</taxon>
        <taxon>Mucoromycota</taxon>
        <taxon>Glomeromycotina</taxon>
        <taxon>Glomeromycetes</taxon>
        <taxon>Glomerales</taxon>
        <taxon>Glomeraceae</taxon>
        <taxon>Rhizophagus</taxon>
    </lineage>
</organism>
<keyword evidence="1" id="KW-0472">Membrane</keyword>
<gene>
    <name evidence="2" type="ORF">RhiirC2_738423</name>
</gene>
<feature type="transmembrane region" description="Helical" evidence="1">
    <location>
        <begin position="13"/>
        <end position="31"/>
    </location>
</feature>
<comment type="caution">
    <text evidence="2">The sequence shown here is derived from an EMBL/GenBank/DDBJ whole genome shotgun (WGS) entry which is preliminary data.</text>
</comment>
<accession>A0A2N1NL68</accession>
<evidence type="ECO:0000313" key="3">
    <source>
        <dbReference type="Proteomes" id="UP000233469"/>
    </source>
</evidence>
<keyword evidence="1" id="KW-0812">Transmembrane</keyword>